<proteinExistence type="predicted"/>
<reference evidence="1 2" key="1">
    <citation type="submission" date="2016-03" db="EMBL/GenBank/DDBJ databases">
        <title>Draft genome sequence of Flavobacterium fryxellicola DSM 16209.</title>
        <authorList>
            <person name="Shin S.-K."/>
            <person name="Yi H."/>
        </authorList>
    </citation>
    <scope>NUCLEOTIDE SEQUENCE [LARGE SCALE GENOMIC DNA]</scope>
    <source>
        <strain evidence="1 2">DSM 16209</strain>
    </source>
</reference>
<organism evidence="1 2">
    <name type="scientific">Flavobacterium fryxellicola</name>
    <dbReference type="NCBI Taxonomy" id="249352"/>
    <lineage>
        <taxon>Bacteria</taxon>
        <taxon>Pseudomonadati</taxon>
        <taxon>Bacteroidota</taxon>
        <taxon>Flavobacteriia</taxon>
        <taxon>Flavobacteriales</taxon>
        <taxon>Flavobacteriaceae</taxon>
        <taxon>Flavobacterium</taxon>
    </lineage>
</organism>
<comment type="caution">
    <text evidence="1">The sequence shown here is derived from an EMBL/GenBank/DDBJ whole genome shotgun (WGS) entry which is preliminary data.</text>
</comment>
<dbReference type="AlphaFoldDB" id="A0A167VAK8"/>
<evidence type="ECO:0000313" key="1">
    <source>
        <dbReference type="EMBL" id="OAB26227.1"/>
    </source>
</evidence>
<gene>
    <name evidence="1" type="ORF">FBFR_13400</name>
</gene>
<dbReference type="Proteomes" id="UP000077164">
    <property type="component" value="Unassembled WGS sequence"/>
</dbReference>
<name>A0A167VAK8_9FLAO</name>
<evidence type="ECO:0000313" key="2">
    <source>
        <dbReference type="Proteomes" id="UP000077164"/>
    </source>
</evidence>
<dbReference type="STRING" id="249352.SAMN05444395_11727"/>
<dbReference type="EMBL" id="LVJE01000034">
    <property type="protein sequence ID" value="OAB26227.1"/>
    <property type="molecule type" value="Genomic_DNA"/>
</dbReference>
<protein>
    <submittedName>
        <fullName evidence="1">Uncharacterized protein</fullName>
    </submittedName>
</protein>
<accession>A0A167VAK8</accession>
<sequence>MIEPEYGWVLISVEDLGNKDGICERKGCGTEIRYEHLTYHPNWGYKIVGSTCIEYLTIEDQYLSTVTLKLFRNISTFINSSTWEKRFTKKLKSYIATTYSHHEIRIYGKENYYSFQIALKIKGERWFDFKDFISTKNKNLSQVKELGFIVLKGLTTESEIEKKILRNIYTRIK</sequence>
<keyword evidence="2" id="KW-1185">Reference proteome</keyword>